<dbReference type="Gene3D" id="3.40.630.30">
    <property type="match status" value="1"/>
</dbReference>
<gene>
    <name evidence="1" type="ORF">EKM59_04385</name>
</gene>
<keyword evidence="2" id="KW-1185">Reference proteome</keyword>
<dbReference type="Proteomes" id="UP000288012">
    <property type="component" value="Unassembled WGS sequence"/>
</dbReference>
<evidence type="ECO:0000313" key="1">
    <source>
        <dbReference type="EMBL" id="RUQ89040.1"/>
    </source>
</evidence>
<dbReference type="SUPFAM" id="SSF55729">
    <property type="entry name" value="Acyl-CoA N-acyltransferases (Nat)"/>
    <property type="match status" value="1"/>
</dbReference>
<sequence>MHFSYMDILHKKAAALSQSEWEHIRLLNQKITPRSLFDQDLFNGGCLKSTCDNAINKAIETGTTEVLLGWQHGMLISYMIFYCKDNPLSLQSRLAAYEHLGQVGYSDMLVVEPHFQRLGFATSMRRRMKHIAREAKVDVFMTFVRSLPIPNIPSLLSLRKAGAVCGKNLLVLERCLKGMQEPGSDVFLEMVYPTDERKLTVDQTGKIMWQA</sequence>
<reference evidence="1 2" key="1">
    <citation type="submission" date="2018-12" db="EMBL/GenBank/DDBJ databases">
        <title>Legionella sp,whole genome shotgun sequence.</title>
        <authorList>
            <person name="Wu H."/>
        </authorList>
    </citation>
    <scope>NUCLEOTIDE SEQUENCE [LARGE SCALE GENOMIC DNA]</scope>
    <source>
        <strain evidence="2">km714</strain>
    </source>
</reference>
<accession>A0A3S0V5T4</accession>
<dbReference type="AlphaFoldDB" id="A0A3S0V5T4"/>
<protein>
    <submittedName>
        <fullName evidence="1">Uncharacterized protein</fullName>
    </submittedName>
</protein>
<comment type="caution">
    <text evidence="1">The sequence shown here is derived from an EMBL/GenBank/DDBJ whole genome shotgun (WGS) entry which is preliminary data.</text>
</comment>
<proteinExistence type="predicted"/>
<evidence type="ECO:0000313" key="2">
    <source>
        <dbReference type="Proteomes" id="UP000288012"/>
    </source>
</evidence>
<dbReference type="InterPro" id="IPR016181">
    <property type="entry name" value="Acyl_CoA_acyltransferase"/>
</dbReference>
<dbReference type="EMBL" id="RZGR01000009">
    <property type="protein sequence ID" value="RUQ89040.1"/>
    <property type="molecule type" value="Genomic_DNA"/>
</dbReference>
<organism evidence="1 2">
    <name type="scientific">Legionella septentrionalis</name>
    <dbReference type="NCBI Taxonomy" id="2498109"/>
    <lineage>
        <taxon>Bacteria</taxon>
        <taxon>Pseudomonadati</taxon>
        <taxon>Pseudomonadota</taxon>
        <taxon>Gammaproteobacteria</taxon>
        <taxon>Legionellales</taxon>
        <taxon>Legionellaceae</taxon>
        <taxon>Legionella</taxon>
    </lineage>
</organism>
<name>A0A3S0V5T4_9GAMM</name>